<dbReference type="InterPro" id="IPR000160">
    <property type="entry name" value="GGDEF_dom"/>
</dbReference>
<dbReference type="PROSITE" id="PS50887">
    <property type="entry name" value="GGDEF"/>
    <property type="match status" value="1"/>
</dbReference>
<dbReference type="SMART" id="SM00052">
    <property type="entry name" value="EAL"/>
    <property type="match status" value="1"/>
</dbReference>
<protein>
    <submittedName>
        <fullName evidence="5">EAL domain-containing protein</fullName>
    </submittedName>
</protein>
<feature type="transmembrane region" description="Helical" evidence="1">
    <location>
        <begin position="12"/>
        <end position="30"/>
    </location>
</feature>
<dbReference type="SMART" id="SM00267">
    <property type="entry name" value="GGDEF"/>
    <property type="match status" value="1"/>
</dbReference>
<dbReference type="InterPro" id="IPR000700">
    <property type="entry name" value="PAS-assoc_C"/>
</dbReference>
<dbReference type="InterPro" id="IPR043128">
    <property type="entry name" value="Rev_trsase/Diguanyl_cyclase"/>
</dbReference>
<dbReference type="Gene3D" id="3.30.450.20">
    <property type="entry name" value="PAS domain"/>
    <property type="match status" value="1"/>
</dbReference>
<dbReference type="NCBIfam" id="TIGR00254">
    <property type="entry name" value="GGDEF"/>
    <property type="match status" value="1"/>
</dbReference>
<dbReference type="Pfam" id="PF00990">
    <property type="entry name" value="GGDEF"/>
    <property type="match status" value="1"/>
</dbReference>
<evidence type="ECO:0000313" key="6">
    <source>
        <dbReference type="Proteomes" id="UP000613113"/>
    </source>
</evidence>
<dbReference type="Gene3D" id="3.20.20.450">
    <property type="entry name" value="EAL domain"/>
    <property type="match status" value="1"/>
</dbReference>
<dbReference type="PROSITE" id="PS50883">
    <property type="entry name" value="EAL"/>
    <property type="match status" value="1"/>
</dbReference>
<dbReference type="PANTHER" id="PTHR44757">
    <property type="entry name" value="DIGUANYLATE CYCLASE DGCP"/>
    <property type="match status" value="1"/>
</dbReference>
<evidence type="ECO:0000259" key="2">
    <source>
        <dbReference type="PROSITE" id="PS50113"/>
    </source>
</evidence>
<feature type="transmembrane region" description="Helical" evidence="1">
    <location>
        <begin position="141"/>
        <end position="160"/>
    </location>
</feature>
<feature type="transmembrane region" description="Helical" evidence="1">
    <location>
        <begin position="211"/>
        <end position="230"/>
    </location>
</feature>
<dbReference type="InterPro" id="IPR029787">
    <property type="entry name" value="Nucleotide_cyclase"/>
</dbReference>
<dbReference type="InterPro" id="IPR001633">
    <property type="entry name" value="EAL_dom"/>
</dbReference>
<keyword evidence="6" id="KW-1185">Reference proteome</keyword>
<keyword evidence="1" id="KW-0472">Membrane</keyword>
<accession>A0ABR6YRY6</accession>
<dbReference type="InterPro" id="IPR033425">
    <property type="entry name" value="MASE3"/>
</dbReference>
<evidence type="ECO:0000259" key="4">
    <source>
        <dbReference type="PROSITE" id="PS50887"/>
    </source>
</evidence>
<dbReference type="Gene3D" id="3.30.70.270">
    <property type="match status" value="1"/>
</dbReference>
<feature type="transmembrane region" description="Helical" evidence="1">
    <location>
        <begin position="180"/>
        <end position="199"/>
    </location>
</feature>
<reference evidence="5 6" key="1">
    <citation type="submission" date="2020-08" db="EMBL/GenBank/DDBJ databases">
        <title>Novel species isolated from subtropical streams in China.</title>
        <authorList>
            <person name="Lu H."/>
        </authorList>
    </citation>
    <scope>NUCLEOTIDE SEQUENCE [LARGE SCALE GENOMIC DNA]</scope>
    <source>
        <strain evidence="5 6">FT31W</strain>
    </source>
</reference>
<dbReference type="Pfam" id="PF00563">
    <property type="entry name" value="EAL"/>
    <property type="match status" value="1"/>
</dbReference>
<feature type="transmembrane region" description="Helical" evidence="1">
    <location>
        <begin position="42"/>
        <end position="66"/>
    </location>
</feature>
<evidence type="ECO:0000313" key="5">
    <source>
        <dbReference type="EMBL" id="MBC3886681.1"/>
    </source>
</evidence>
<keyword evidence="1" id="KW-0812">Transmembrane</keyword>
<name>A0ABR6YRY6_9BURK</name>
<dbReference type="InterPro" id="IPR035919">
    <property type="entry name" value="EAL_sf"/>
</dbReference>
<proteinExistence type="predicted"/>
<dbReference type="RefSeq" id="WP_186864230.1">
    <property type="nucleotide sequence ID" value="NZ_JACOGC010000010.1"/>
</dbReference>
<feature type="domain" description="GGDEF" evidence="4">
    <location>
        <begin position="424"/>
        <end position="557"/>
    </location>
</feature>
<comment type="caution">
    <text evidence="5">The sequence shown here is derived from an EMBL/GenBank/DDBJ whole genome shotgun (WGS) entry which is preliminary data.</text>
</comment>
<dbReference type="SUPFAM" id="SSF141868">
    <property type="entry name" value="EAL domain-like"/>
    <property type="match status" value="1"/>
</dbReference>
<dbReference type="Pfam" id="PF17159">
    <property type="entry name" value="MASE3"/>
    <property type="match status" value="1"/>
</dbReference>
<evidence type="ECO:0000259" key="3">
    <source>
        <dbReference type="PROSITE" id="PS50883"/>
    </source>
</evidence>
<feature type="domain" description="PAC" evidence="2">
    <location>
        <begin position="338"/>
        <end position="392"/>
    </location>
</feature>
<sequence>MKTNFAQYWKKNSRLLIPLFISLLIVRILPPFNLFEDRSSSLLQLHLLLELFAVIVAILIAIVSWYEHEMRAHSDSAVLLIGFSTVAVVDLLHALTYDGMPKLVTENSTQRAIFFWLAGRTLVLLTLALLAFQIKIKISNWLGLLLAGGCAGVIFWLGTFEISNMPVLYVKGTGVTGLKSAYEYTLLGFDVLLAGVFIWGADQREPARNNAFATSCLIMALGEAVFSNYLAPSDFLNSFGHFYKVLSYYLLYQSVFVSAIRQPYQKIRESEERFRALTELSADWFWEQDEQLRFSQISKGVSPAFYQFLIRVRPWEIDALIPVNFEWSDYRMKSSQRESFKDLICKIEKNNEIYWISSSASPVCDEHGQFSGYRGVTSDITKRKMSELQIEFLAYHDPLTALPNRIMLQDRFEQFKSYAITKKVKLALLFLDLDHFKKINDSSGHDIGDAMLKDVARRLEECVRKIDSVARIGGDEFLILIPDLTKTEDVVQVVEKIIENLQKPFYVNHRELTTSASVGISIFPDDAENFDSLRKNADIAMYRAKDAGRNIYRFFDDDMNADASNYMAFRNGLRHAIERQELVLHYQPQLDLHTGEIVGVEALIRWNHPEMGIVSPAKFIPIAEESGLIVPIGDWVLREACKQAMIWNQIAGYRIQMAVNLSGVQFRRGDVEQSVFAALDETGLDPALLELELTESILIQNAEHALACVKRLKSRGIKLSIDDFGTGYSSLSYLKRFNIDKLKIDQSFVRELNTNGNDATIVRAIVQMAHGLNLVTIAEGVEESEVLETLRSFGCDQIQGYLLSKPLSAAELEKFMSAYIASHQEEVASAS</sequence>
<dbReference type="PANTHER" id="PTHR44757:SF10">
    <property type="entry name" value="MEMBRANE PROTEIN"/>
    <property type="match status" value="1"/>
</dbReference>
<feature type="domain" description="EAL" evidence="3">
    <location>
        <begin position="566"/>
        <end position="820"/>
    </location>
</feature>
<dbReference type="InterPro" id="IPR035965">
    <property type="entry name" value="PAS-like_dom_sf"/>
</dbReference>
<feature type="transmembrane region" description="Helical" evidence="1">
    <location>
        <begin position="78"/>
        <end position="97"/>
    </location>
</feature>
<dbReference type="PROSITE" id="PS50113">
    <property type="entry name" value="PAC"/>
    <property type="match status" value="1"/>
</dbReference>
<gene>
    <name evidence="5" type="ORF">H8K27_16250</name>
</gene>
<feature type="transmembrane region" description="Helical" evidence="1">
    <location>
        <begin position="113"/>
        <end position="134"/>
    </location>
</feature>
<evidence type="ECO:0000256" key="1">
    <source>
        <dbReference type="SAM" id="Phobius"/>
    </source>
</evidence>
<dbReference type="SUPFAM" id="SSF55073">
    <property type="entry name" value="Nucleotide cyclase"/>
    <property type="match status" value="1"/>
</dbReference>
<dbReference type="CDD" id="cd01949">
    <property type="entry name" value="GGDEF"/>
    <property type="match status" value="1"/>
</dbReference>
<dbReference type="InterPro" id="IPR052155">
    <property type="entry name" value="Biofilm_reg_signaling"/>
</dbReference>
<dbReference type="SUPFAM" id="SSF55785">
    <property type="entry name" value="PYP-like sensor domain (PAS domain)"/>
    <property type="match status" value="1"/>
</dbReference>
<dbReference type="Proteomes" id="UP000613113">
    <property type="component" value="Unassembled WGS sequence"/>
</dbReference>
<organism evidence="5 6">
    <name type="scientific">Undibacterium griseum</name>
    <dbReference type="NCBI Taxonomy" id="2762295"/>
    <lineage>
        <taxon>Bacteria</taxon>
        <taxon>Pseudomonadati</taxon>
        <taxon>Pseudomonadota</taxon>
        <taxon>Betaproteobacteria</taxon>
        <taxon>Burkholderiales</taxon>
        <taxon>Oxalobacteraceae</taxon>
        <taxon>Undibacterium</taxon>
    </lineage>
</organism>
<keyword evidence="1" id="KW-1133">Transmembrane helix</keyword>
<dbReference type="CDD" id="cd01948">
    <property type="entry name" value="EAL"/>
    <property type="match status" value="1"/>
</dbReference>
<dbReference type="EMBL" id="JACOGC010000010">
    <property type="protein sequence ID" value="MBC3886681.1"/>
    <property type="molecule type" value="Genomic_DNA"/>
</dbReference>